<evidence type="ECO:0000313" key="11">
    <source>
        <dbReference type="Proteomes" id="UP001327560"/>
    </source>
</evidence>
<evidence type="ECO:0000256" key="3">
    <source>
        <dbReference type="ARBA" id="ARBA00022737"/>
    </source>
</evidence>
<feature type="repeat" description="Pumilio" evidence="7">
    <location>
        <begin position="731"/>
        <end position="766"/>
    </location>
</feature>
<keyword evidence="11" id="KW-1185">Reference proteome</keyword>
<feature type="compositionally biased region" description="Polar residues" evidence="8">
    <location>
        <begin position="622"/>
        <end position="631"/>
    </location>
</feature>
<sequence>MATENPLRFIRNEYNGAGKWPLNKDTSEFASTSNSSEDLRLLLKGQKYHGNKNTGPGRSGSAPPSMEGSSATFDILTSVDFDNNLVKSCKSEGHLAHPAYLAYYGTNVNLNPRLNPPLISQGSQNLMEHNGGFENNKRTPSSDDTSKSSFFTSGPALSTHNEEAEDDRSPVMESSDCRNEREDTAPVQGHIINDVDLVQGDSTQAQDPEYNDHSHSSNQIMEQAVSQDFFSTTLHDSPIGMTNPEIKTPTFDVHGCTTHSGSQLNGDPGAKSVACSASTEKTASLHVGQYESSSALGTMENCVSTSGMIGSDTGDIEDGMQKLRLSSDSYRSHQSRHNSQQLDLHAQCSSHSEVVSQGVLYSQSTVDHLFHGHHGQSMLPSVHVQPFLQSAGVEPPLYVTGAGYGSPYYHNLQLPSMLPPQFSLSGYALNPSQVPQFVTHPNHSPISLPFGNPMSPDLNARASGIPTAGSVVSDVDMQQLYGQFGLPFQPLFPDPSYVPFYQHPSVDVYATACQYDSAIPRVGAVGSIPGTYDVQNTSGSAYLPDQRPQVPRVGFNVPNTINGGPLSPNYYGSPPNICAVLQFPSSPVASPNFQASPVTTTNFSGRKSNNVKFPFGSERKATSSSGWQSQRGNEKVDGISHSLIEELKSNKTLRYELSDIAGHVVEFSVDQYGSRFIQQKLETCSMDERESVFKEVLPHASSLMIDVFGNYVIQKFLEHGSAEQRKELASKLVGNVLSLSLQMYGCRVIQKALEFIELDQKTQLVQELDGNVIRCVWDQNGNHVIQKCIECVPTEKIRFIISSFCGQVATLSTHPYGCRVIQRVLENCLDEYESQCIVDEILQSTPFLALDQYGNYVTQHILVRGNPNERSQVISKLSGQIVQMSQHKFASNVVEKCFEYGNTEERDHLIKEIVGETEGSDNLLVMVKDQFANYVVQKILDTCNDEQLEVMINHIKVHLRALKKYTYGKHIVTRIEQLCDEDVPES</sequence>
<keyword evidence="3" id="KW-0677">Repeat</keyword>
<dbReference type="PROSITE" id="PS50302">
    <property type="entry name" value="PUM"/>
    <property type="match status" value="8"/>
</dbReference>
<feature type="region of interest" description="Disordered" evidence="8">
    <location>
        <begin position="609"/>
        <end position="635"/>
    </location>
</feature>
<dbReference type="GO" id="GO:0006417">
    <property type="term" value="P:regulation of translation"/>
    <property type="evidence" value="ECO:0007669"/>
    <property type="project" value="UniProtKB-KW"/>
</dbReference>
<organism evidence="10 11">
    <name type="scientific">Canna indica</name>
    <name type="common">Indian-shot</name>
    <dbReference type="NCBI Taxonomy" id="4628"/>
    <lineage>
        <taxon>Eukaryota</taxon>
        <taxon>Viridiplantae</taxon>
        <taxon>Streptophyta</taxon>
        <taxon>Embryophyta</taxon>
        <taxon>Tracheophyta</taxon>
        <taxon>Spermatophyta</taxon>
        <taxon>Magnoliopsida</taxon>
        <taxon>Liliopsida</taxon>
        <taxon>Zingiberales</taxon>
        <taxon>Cannaceae</taxon>
        <taxon>Canna</taxon>
    </lineage>
</organism>
<dbReference type="Proteomes" id="UP001327560">
    <property type="component" value="Chromosome 9"/>
</dbReference>
<feature type="repeat" description="Pumilio" evidence="7">
    <location>
        <begin position="695"/>
        <end position="730"/>
    </location>
</feature>
<dbReference type="InterPro" id="IPR012940">
    <property type="entry name" value="NABP"/>
</dbReference>
<dbReference type="PANTHER" id="PTHR12537">
    <property type="entry name" value="RNA BINDING PROTEIN PUMILIO-RELATED"/>
    <property type="match status" value="1"/>
</dbReference>
<evidence type="ECO:0000256" key="5">
    <source>
        <dbReference type="ARBA" id="ARBA00022884"/>
    </source>
</evidence>
<dbReference type="SUPFAM" id="SSF48371">
    <property type="entry name" value="ARM repeat"/>
    <property type="match status" value="1"/>
</dbReference>
<feature type="region of interest" description="Disordered" evidence="8">
    <location>
        <begin position="47"/>
        <end position="69"/>
    </location>
</feature>
<protein>
    <recommendedName>
        <fullName evidence="9">PUM-HD domain-containing protein</fullName>
    </recommendedName>
</protein>
<dbReference type="GO" id="GO:0005737">
    <property type="term" value="C:cytoplasm"/>
    <property type="evidence" value="ECO:0007669"/>
    <property type="project" value="UniProtKB-SubCell"/>
</dbReference>
<feature type="region of interest" description="Disordered" evidence="8">
    <location>
        <begin position="119"/>
        <end position="189"/>
    </location>
</feature>
<evidence type="ECO:0000256" key="6">
    <source>
        <dbReference type="ARBA" id="ARBA00055193"/>
    </source>
</evidence>
<keyword evidence="4" id="KW-0810">Translation regulation</keyword>
<dbReference type="InterPro" id="IPR033712">
    <property type="entry name" value="Pumilio_RNA-bd"/>
</dbReference>
<comment type="subcellular location">
    <subcellularLocation>
        <location evidence="1">Cytoplasm</location>
    </subcellularLocation>
</comment>
<accession>A0AAQ3QPP2</accession>
<name>A0AAQ3QPP2_9LILI</name>
<evidence type="ECO:0000256" key="8">
    <source>
        <dbReference type="SAM" id="MobiDB-lite"/>
    </source>
</evidence>
<dbReference type="InterPro" id="IPR001313">
    <property type="entry name" value="Pumilio_RNA-bd_rpt"/>
</dbReference>
<feature type="repeat" description="Pumilio" evidence="7">
    <location>
        <begin position="876"/>
        <end position="911"/>
    </location>
</feature>
<reference evidence="10 11" key="1">
    <citation type="submission" date="2023-10" db="EMBL/GenBank/DDBJ databases">
        <title>Chromosome-scale genome assembly provides insights into flower coloration mechanisms of Canna indica.</title>
        <authorList>
            <person name="Li C."/>
        </authorList>
    </citation>
    <scope>NUCLEOTIDE SEQUENCE [LARGE SCALE GENOMIC DNA]</scope>
    <source>
        <tissue evidence="10">Flower</tissue>
    </source>
</reference>
<dbReference type="FunFam" id="1.25.10.10:FF:000004">
    <property type="entry name" value="Pumilio homolog 1 isoform 2"/>
    <property type="match status" value="1"/>
</dbReference>
<feature type="repeat" description="Pumilio" evidence="7">
    <location>
        <begin position="840"/>
        <end position="875"/>
    </location>
</feature>
<proteinExistence type="predicted"/>
<keyword evidence="2" id="KW-0963">Cytoplasm</keyword>
<feature type="compositionally biased region" description="Basic and acidic residues" evidence="8">
    <location>
        <begin position="135"/>
        <end position="146"/>
    </location>
</feature>
<feature type="repeat" description="Pumilio" evidence="7">
    <location>
        <begin position="803"/>
        <end position="839"/>
    </location>
</feature>
<dbReference type="AlphaFoldDB" id="A0AAQ3QPP2"/>
<gene>
    <name evidence="10" type="ORF">Cni_G27816</name>
</gene>
<dbReference type="Pfam" id="PF07990">
    <property type="entry name" value="NABP"/>
    <property type="match status" value="1"/>
</dbReference>
<dbReference type="SMART" id="SM00025">
    <property type="entry name" value="Pumilio"/>
    <property type="match status" value="8"/>
</dbReference>
<comment type="function">
    <text evidence="6">Sequence-specific RNA-binding protein that regulates translation and mRNA stability by binding the 3'-UTR of target mRNAs. Binds the APUM-binding elements (APBEs) in the 3'-UTR mRNA sequence of CLV1, PNH, WUS and FAS2.</text>
</comment>
<dbReference type="CDD" id="cd07920">
    <property type="entry name" value="Pumilio"/>
    <property type="match status" value="1"/>
</dbReference>
<dbReference type="InterPro" id="IPR011989">
    <property type="entry name" value="ARM-like"/>
</dbReference>
<dbReference type="PROSITE" id="PS50303">
    <property type="entry name" value="PUM_HD"/>
    <property type="match status" value="1"/>
</dbReference>
<evidence type="ECO:0000256" key="2">
    <source>
        <dbReference type="ARBA" id="ARBA00022490"/>
    </source>
</evidence>
<keyword evidence="5" id="KW-0694">RNA-binding</keyword>
<dbReference type="InterPro" id="IPR033133">
    <property type="entry name" value="PUM-HD"/>
</dbReference>
<evidence type="ECO:0000256" key="7">
    <source>
        <dbReference type="PROSITE-ProRule" id="PRU00317"/>
    </source>
</evidence>
<dbReference type="Pfam" id="PF00806">
    <property type="entry name" value="PUF"/>
    <property type="match status" value="8"/>
</dbReference>
<evidence type="ECO:0000259" key="9">
    <source>
        <dbReference type="PROSITE" id="PS50303"/>
    </source>
</evidence>
<dbReference type="GO" id="GO:0003729">
    <property type="term" value="F:mRNA binding"/>
    <property type="evidence" value="ECO:0007669"/>
    <property type="project" value="TreeGrafter"/>
</dbReference>
<feature type="repeat" description="Pumilio" evidence="7">
    <location>
        <begin position="659"/>
        <end position="694"/>
    </location>
</feature>
<evidence type="ECO:0000256" key="1">
    <source>
        <dbReference type="ARBA" id="ARBA00004496"/>
    </source>
</evidence>
<feature type="repeat" description="Pumilio" evidence="7">
    <location>
        <begin position="767"/>
        <end position="802"/>
    </location>
</feature>
<dbReference type="EMBL" id="CP136898">
    <property type="protein sequence ID" value="WOL19019.1"/>
    <property type="molecule type" value="Genomic_DNA"/>
</dbReference>
<feature type="domain" description="PUM-HD" evidence="9">
    <location>
        <begin position="639"/>
        <end position="979"/>
    </location>
</feature>
<evidence type="ECO:0000313" key="10">
    <source>
        <dbReference type="EMBL" id="WOL19019.1"/>
    </source>
</evidence>
<dbReference type="Gene3D" id="1.25.10.10">
    <property type="entry name" value="Leucine-rich Repeat Variant"/>
    <property type="match status" value="1"/>
</dbReference>
<dbReference type="PANTHER" id="PTHR12537:SF119">
    <property type="entry name" value="PUMILIO HOMOLOG 6, CHLOROPLASTIC"/>
    <property type="match status" value="1"/>
</dbReference>
<dbReference type="InterPro" id="IPR016024">
    <property type="entry name" value="ARM-type_fold"/>
</dbReference>
<feature type="compositionally biased region" description="Basic and acidic residues" evidence="8">
    <location>
        <begin position="167"/>
        <end position="184"/>
    </location>
</feature>
<evidence type="ECO:0000256" key="4">
    <source>
        <dbReference type="ARBA" id="ARBA00022845"/>
    </source>
</evidence>
<feature type="repeat" description="Pumilio" evidence="7">
    <location>
        <begin position="912"/>
        <end position="953"/>
    </location>
</feature>